<accession>A0A7R8WE88</accession>
<comment type="catalytic activity">
    <reaction evidence="1">
        <text>ATP + H2O = ADP + phosphate + H(+)</text>
        <dbReference type="Rhea" id="RHEA:13065"/>
        <dbReference type="ChEBI" id="CHEBI:15377"/>
        <dbReference type="ChEBI" id="CHEBI:15378"/>
        <dbReference type="ChEBI" id="CHEBI:30616"/>
        <dbReference type="ChEBI" id="CHEBI:43474"/>
        <dbReference type="ChEBI" id="CHEBI:456216"/>
    </reaction>
</comment>
<protein>
    <recommendedName>
        <fullName evidence="1">Cation-transporting ATPase</fullName>
        <ecNumber evidence="1">7.2.2.-</ecNumber>
    </recommendedName>
</protein>
<comment type="caution">
    <text evidence="1">Lacks conserved residue(s) required for the propagation of feature annotation.</text>
</comment>
<keyword evidence="1" id="KW-1278">Translocase</keyword>
<proteinExistence type="inferred from homology"/>
<dbReference type="GO" id="GO:0019829">
    <property type="term" value="F:ATPase-coupled monoatomic cation transmembrane transporter activity"/>
    <property type="evidence" value="ECO:0007669"/>
    <property type="project" value="UniProtKB-UniRule"/>
</dbReference>
<dbReference type="GO" id="GO:0016020">
    <property type="term" value="C:membrane"/>
    <property type="evidence" value="ECO:0007669"/>
    <property type="project" value="UniProtKB-SubCell"/>
</dbReference>
<dbReference type="EC" id="7.2.2.-" evidence="1"/>
<organism evidence="3">
    <name type="scientific">Cyprideis torosa</name>
    <dbReference type="NCBI Taxonomy" id="163714"/>
    <lineage>
        <taxon>Eukaryota</taxon>
        <taxon>Metazoa</taxon>
        <taxon>Ecdysozoa</taxon>
        <taxon>Arthropoda</taxon>
        <taxon>Crustacea</taxon>
        <taxon>Oligostraca</taxon>
        <taxon>Ostracoda</taxon>
        <taxon>Podocopa</taxon>
        <taxon>Podocopida</taxon>
        <taxon>Cytherocopina</taxon>
        <taxon>Cytheroidea</taxon>
        <taxon>Cytherideidae</taxon>
        <taxon>Cyprideis</taxon>
    </lineage>
</organism>
<dbReference type="GO" id="GO:0005524">
    <property type="term" value="F:ATP binding"/>
    <property type="evidence" value="ECO:0007669"/>
    <property type="project" value="UniProtKB-UniRule"/>
</dbReference>
<dbReference type="AlphaFoldDB" id="A0A7R8WE88"/>
<feature type="transmembrane region" description="Helical" evidence="1">
    <location>
        <begin position="87"/>
        <end position="104"/>
    </location>
</feature>
<keyword evidence="1" id="KW-0479">Metal-binding</keyword>
<keyword evidence="1" id="KW-0547">Nucleotide-binding</keyword>
<dbReference type="OrthoDB" id="48943at2759"/>
<sequence>MATSSPAAGISNPAFEACDPPLEAPSPEGDVKGKTEWLPHPKGGRDNVYKAENLTCGEGGRRKDYIVEDGDNRMEIQGFVRSGFRTFATWCLIVLSGFLLRLLFHWKPHWFLRCTHRRTTLALATRLEITQIYKKWKDHFVRPVLSMERPVAVSKRADSSHRPTTPWAPLRVASAILDISRHDHSVQLHPS</sequence>
<keyword evidence="1" id="KW-0067">ATP-binding</keyword>
<dbReference type="EMBL" id="OB662414">
    <property type="protein sequence ID" value="CAD7230025.1"/>
    <property type="molecule type" value="Genomic_DNA"/>
</dbReference>
<keyword evidence="1" id="KW-0472">Membrane</keyword>
<comment type="subcellular location">
    <subcellularLocation>
        <location evidence="1">Membrane</location>
        <topology evidence="1">Multi-pass membrane protein</topology>
    </subcellularLocation>
</comment>
<keyword evidence="1" id="KW-0812">Transmembrane</keyword>
<keyword evidence="1" id="KW-0460">Magnesium</keyword>
<dbReference type="GO" id="GO:0046872">
    <property type="term" value="F:metal ion binding"/>
    <property type="evidence" value="ECO:0007669"/>
    <property type="project" value="UniProtKB-UniRule"/>
</dbReference>
<keyword evidence="1" id="KW-1133">Transmembrane helix</keyword>
<dbReference type="InterPro" id="IPR047819">
    <property type="entry name" value="P5A-ATPase_N"/>
</dbReference>
<evidence type="ECO:0000259" key="2">
    <source>
        <dbReference type="Pfam" id="PF12409"/>
    </source>
</evidence>
<gene>
    <name evidence="3" type="ORF">CTOB1V02_LOCUS7889</name>
</gene>
<name>A0A7R8WE88_9CRUS</name>
<evidence type="ECO:0000256" key="1">
    <source>
        <dbReference type="RuleBase" id="RU362082"/>
    </source>
</evidence>
<reference evidence="3" key="1">
    <citation type="submission" date="2020-11" db="EMBL/GenBank/DDBJ databases">
        <authorList>
            <person name="Tran Van P."/>
        </authorList>
    </citation>
    <scope>NUCLEOTIDE SEQUENCE</scope>
</reference>
<feature type="domain" description="P5B-type ATPase N-terminal" evidence="2">
    <location>
        <begin position="71"/>
        <end position="155"/>
    </location>
</feature>
<comment type="similarity">
    <text evidence="1">Belongs to the cation transport ATPase (P-type) (TC 3.A.3) family. Type V subfamily.</text>
</comment>
<dbReference type="Pfam" id="PF12409">
    <property type="entry name" value="P5-ATPase"/>
    <property type="match status" value="1"/>
</dbReference>
<evidence type="ECO:0000313" key="3">
    <source>
        <dbReference type="EMBL" id="CAD7230025.1"/>
    </source>
</evidence>